<name>A0A1E3H0N6_9HYPH</name>
<dbReference type="Gene3D" id="2.40.50.100">
    <property type="match status" value="1"/>
</dbReference>
<dbReference type="PANTHER" id="PTHR37326">
    <property type="entry name" value="BLL3975 PROTEIN"/>
    <property type="match status" value="1"/>
</dbReference>
<dbReference type="Gene3D" id="3.40.630.10">
    <property type="entry name" value="Zn peptidases"/>
    <property type="match status" value="1"/>
</dbReference>
<evidence type="ECO:0000313" key="1">
    <source>
        <dbReference type="EMBL" id="ODN69852.1"/>
    </source>
</evidence>
<comment type="caution">
    <text evidence="1">The sequence shown here is derived from an EMBL/GenBank/DDBJ whole genome shotgun (WGS) entry which is preliminary data.</text>
</comment>
<keyword evidence="2" id="KW-1185">Reference proteome</keyword>
<reference evidence="1 2" key="1">
    <citation type="submission" date="2016-07" db="EMBL/GenBank/DDBJ databases">
        <title>Draft Genome Sequence of Methylobrevis pamukkalensis PK2.</title>
        <authorList>
            <person name="Vasilenko O.V."/>
            <person name="Doronina N.V."/>
            <person name="Shmareva M.N."/>
            <person name="Tarlachkov S.V."/>
            <person name="Mustakhimov I."/>
            <person name="Trotsenko Y.A."/>
        </authorList>
    </citation>
    <scope>NUCLEOTIDE SEQUENCE [LARGE SCALE GENOMIC DNA]</scope>
    <source>
        <strain evidence="1 2">PK2</strain>
    </source>
</reference>
<protein>
    <submittedName>
        <fullName evidence="1">Succinylglutamate desuccinylase / Aspartoacylase family protein</fullName>
    </submittedName>
</protein>
<dbReference type="PANTHER" id="PTHR37326:SF1">
    <property type="entry name" value="BLL3975 PROTEIN"/>
    <property type="match status" value="1"/>
</dbReference>
<dbReference type="SUPFAM" id="SSF53187">
    <property type="entry name" value="Zn-dependent exopeptidases"/>
    <property type="match status" value="1"/>
</dbReference>
<sequence>MFSEVQGRFHVGTRTNFNRDFPLLDRPDPALLPGDDAAVTADVRLKARLLGLSLGHEIVLDLHCDDEGLSYFYVPAPLWPGARDLAAALGAKAVIVWGDGSDAAFEEAAVYPYLQMPADEARLADRVVATLEFRGQADVSPVFAQADAAGLYRFLVARGVIRATGDEAALPDWYGRAAQIDHVEMIRAPEAGLVFYHVEPGDRVEEGDRLATVVPMPGEPERDVDVLAPQDGLILTRRMHRQSRKGEDLLKLIGGRRATGARPGTLEE</sequence>
<dbReference type="PATRIC" id="fig|1439726.3.peg.2994"/>
<organism evidence="1 2">
    <name type="scientific">Methylobrevis pamukkalensis</name>
    <dbReference type="NCBI Taxonomy" id="1439726"/>
    <lineage>
        <taxon>Bacteria</taxon>
        <taxon>Pseudomonadati</taxon>
        <taxon>Pseudomonadota</taxon>
        <taxon>Alphaproteobacteria</taxon>
        <taxon>Hyphomicrobiales</taxon>
        <taxon>Pleomorphomonadaceae</taxon>
        <taxon>Methylobrevis</taxon>
    </lineage>
</organism>
<dbReference type="EMBL" id="MCRJ01000071">
    <property type="protein sequence ID" value="ODN69852.1"/>
    <property type="molecule type" value="Genomic_DNA"/>
</dbReference>
<accession>A0A1E3H0N6</accession>
<gene>
    <name evidence="1" type="ORF">A6302_02839</name>
</gene>
<evidence type="ECO:0000313" key="2">
    <source>
        <dbReference type="Proteomes" id="UP000094622"/>
    </source>
</evidence>
<dbReference type="Proteomes" id="UP000094622">
    <property type="component" value="Unassembled WGS sequence"/>
</dbReference>
<proteinExistence type="predicted"/>
<dbReference type="InterPro" id="IPR053138">
    <property type="entry name" value="N-alpha-Ac-DABA_deacetylase"/>
</dbReference>
<dbReference type="AlphaFoldDB" id="A0A1E3H0N6"/>